<protein>
    <submittedName>
        <fullName evidence="1">Uncharacterized protein</fullName>
    </submittedName>
</protein>
<dbReference type="RefSeq" id="WP_151127115.1">
    <property type="nucleotide sequence ID" value="NZ_VZQZ01000001.1"/>
</dbReference>
<evidence type="ECO:0000313" key="2">
    <source>
        <dbReference type="Proteomes" id="UP000420562"/>
    </source>
</evidence>
<comment type="caution">
    <text evidence="1">The sequence shown here is derived from an EMBL/GenBank/DDBJ whole genome shotgun (WGS) entry which is preliminary data.</text>
</comment>
<proteinExistence type="predicted"/>
<keyword evidence="2" id="KW-1185">Reference proteome</keyword>
<dbReference type="EMBL" id="VZQZ01000001">
    <property type="protein sequence ID" value="KAB0667700.1"/>
    <property type="molecule type" value="Genomic_DNA"/>
</dbReference>
<dbReference type="AlphaFoldDB" id="A0A7J4ZW07"/>
<organism evidence="1 2">
    <name type="scientific">Oryzomonas japonica</name>
    <dbReference type="NCBI Taxonomy" id="2603858"/>
    <lineage>
        <taxon>Bacteria</taxon>
        <taxon>Pseudomonadati</taxon>
        <taxon>Thermodesulfobacteriota</taxon>
        <taxon>Desulfuromonadia</taxon>
        <taxon>Geobacterales</taxon>
        <taxon>Geobacteraceae</taxon>
        <taxon>Oryzomonas</taxon>
    </lineage>
</organism>
<evidence type="ECO:0000313" key="1">
    <source>
        <dbReference type="EMBL" id="KAB0667700.1"/>
    </source>
</evidence>
<reference evidence="1 2" key="1">
    <citation type="submission" date="2019-09" db="EMBL/GenBank/DDBJ databases">
        <title>Geobacter sp. Red96, a novel strain isolated from paddy soil.</title>
        <authorList>
            <person name="Xu Z."/>
            <person name="Masuda Y."/>
            <person name="Itoh H."/>
            <person name="Senoo K."/>
        </authorList>
    </citation>
    <scope>NUCLEOTIDE SEQUENCE [LARGE SCALE GENOMIC DNA]</scope>
    <source>
        <strain evidence="1 2">Red96</strain>
    </source>
</reference>
<accession>A0A7J4ZW07</accession>
<gene>
    <name evidence="1" type="ORF">F6V25_03110</name>
</gene>
<sequence>MDRNSALKAFKREVLDMGADACLPANLPDGWIEYLDGELSALDYGSDDDAEEESPACSLAAVLSILFEKHAQESLSMTFDELYIRMAEYRIEIGLEIVCRRTEINYNPATLANIFTNRTVECWKTS</sequence>
<dbReference type="Proteomes" id="UP000420562">
    <property type="component" value="Unassembled WGS sequence"/>
</dbReference>
<name>A0A7J4ZW07_9BACT</name>